<feature type="region of interest" description="Disordered" evidence="1">
    <location>
        <begin position="352"/>
        <end position="377"/>
    </location>
</feature>
<dbReference type="EMBL" id="VDMD01000034">
    <property type="protein sequence ID" value="TRM58667.1"/>
    <property type="molecule type" value="Genomic_DNA"/>
</dbReference>
<keyword evidence="3" id="KW-1185">Reference proteome</keyword>
<feature type="region of interest" description="Disordered" evidence="1">
    <location>
        <begin position="1"/>
        <end position="236"/>
    </location>
</feature>
<evidence type="ECO:0000313" key="3">
    <source>
        <dbReference type="Proteomes" id="UP000320762"/>
    </source>
</evidence>
<feature type="compositionally biased region" description="Basic and acidic residues" evidence="1">
    <location>
        <begin position="352"/>
        <end position="361"/>
    </location>
</feature>
<feature type="compositionally biased region" description="Low complexity" evidence="1">
    <location>
        <begin position="207"/>
        <end position="233"/>
    </location>
</feature>
<feature type="compositionally biased region" description="Acidic residues" evidence="1">
    <location>
        <begin position="33"/>
        <end position="46"/>
    </location>
</feature>
<sequence length="377" mass="40740">MFHNKRKPMRVQSDDESEGESSVPVKRPRIEEEPFASEDEEIDVEGADPPSHAPSRLVRRQSSGSSKRPSKPSAKAPPAKKRKRAAASDAESEDEFFNDAVDSDAFDEPPSEEIDDGDDDFVVDDGPKRGKGKAAAGRSKARLKDDAKTKDDRQKPPPLKRARPTPSLTIDDSASQASGDTLASAAPETAGGAVSLKALPRIKKNKSTASTAPGTPGTPAAAKGSGTKAGAPPTKAALDLSKDLGIRANSRKAAANAPASDLNLMNKDIYSSLFKGGAGPPRAGVKVDDGRKELMKKRDEERAKRQESLRHTFDLQAQTEKIIHFEHRLRAQGNGVLYPNFLAAKWRDVYERDKREREQQARSDSGGGTPGERRQFS</sequence>
<protein>
    <submittedName>
        <fullName evidence="2">Uncharacterized protein</fullName>
    </submittedName>
</protein>
<name>A0A550C1L9_9AGAR</name>
<feature type="compositionally biased region" description="Polar residues" evidence="1">
    <location>
        <begin position="166"/>
        <end position="181"/>
    </location>
</feature>
<dbReference type="Proteomes" id="UP000320762">
    <property type="component" value="Unassembled WGS sequence"/>
</dbReference>
<evidence type="ECO:0000313" key="2">
    <source>
        <dbReference type="EMBL" id="TRM58667.1"/>
    </source>
</evidence>
<accession>A0A550C1L9</accession>
<feature type="compositionally biased region" description="Basic and acidic residues" evidence="1">
    <location>
        <begin position="142"/>
        <end position="155"/>
    </location>
</feature>
<reference evidence="2 3" key="1">
    <citation type="journal article" date="2019" name="New Phytol.">
        <title>Comparative genomics reveals unique wood-decay strategies and fruiting body development in the Schizophyllaceae.</title>
        <authorList>
            <person name="Almasi E."/>
            <person name="Sahu N."/>
            <person name="Krizsan K."/>
            <person name="Balint B."/>
            <person name="Kovacs G.M."/>
            <person name="Kiss B."/>
            <person name="Cseklye J."/>
            <person name="Drula E."/>
            <person name="Henrissat B."/>
            <person name="Nagy I."/>
            <person name="Chovatia M."/>
            <person name="Adam C."/>
            <person name="LaButti K."/>
            <person name="Lipzen A."/>
            <person name="Riley R."/>
            <person name="Grigoriev I.V."/>
            <person name="Nagy L.G."/>
        </authorList>
    </citation>
    <scope>NUCLEOTIDE SEQUENCE [LARGE SCALE GENOMIC DNA]</scope>
    <source>
        <strain evidence="2 3">NL-1724</strain>
    </source>
</reference>
<organism evidence="2 3">
    <name type="scientific">Schizophyllum amplum</name>
    <dbReference type="NCBI Taxonomy" id="97359"/>
    <lineage>
        <taxon>Eukaryota</taxon>
        <taxon>Fungi</taxon>
        <taxon>Dikarya</taxon>
        <taxon>Basidiomycota</taxon>
        <taxon>Agaricomycotina</taxon>
        <taxon>Agaricomycetes</taxon>
        <taxon>Agaricomycetidae</taxon>
        <taxon>Agaricales</taxon>
        <taxon>Schizophyllaceae</taxon>
        <taxon>Schizophyllum</taxon>
    </lineage>
</organism>
<gene>
    <name evidence="2" type="ORF">BD626DRAFT_182101</name>
</gene>
<comment type="caution">
    <text evidence="2">The sequence shown here is derived from an EMBL/GenBank/DDBJ whole genome shotgun (WGS) entry which is preliminary data.</text>
</comment>
<evidence type="ECO:0000256" key="1">
    <source>
        <dbReference type="SAM" id="MobiDB-lite"/>
    </source>
</evidence>
<dbReference type="OrthoDB" id="3362703at2759"/>
<dbReference type="AlphaFoldDB" id="A0A550C1L9"/>
<dbReference type="STRING" id="97359.A0A550C1L9"/>
<proteinExistence type="predicted"/>
<feature type="compositionally biased region" description="Acidic residues" evidence="1">
    <location>
        <begin position="90"/>
        <end position="123"/>
    </location>
</feature>
<feature type="compositionally biased region" description="Low complexity" evidence="1">
    <location>
        <begin position="62"/>
        <end position="77"/>
    </location>
</feature>